<accession>A0A2H0VDX6</accession>
<dbReference type="Gene3D" id="3.90.280.10">
    <property type="entry name" value="PEBP-like"/>
    <property type="match status" value="1"/>
</dbReference>
<dbReference type="SUPFAM" id="SSF49777">
    <property type="entry name" value="PEBP-like"/>
    <property type="match status" value="1"/>
</dbReference>
<organism evidence="1 2">
    <name type="scientific">Candidatus Doudnabacteria bacterium CG10_big_fil_rev_8_21_14_0_10_42_18</name>
    <dbReference type="NCBI Taxonomy" id="1974552"/>
    <lineage>
        <taxon>Bacteria</taxon>
        <taxon>Candidatus Doudnaibacteriota</taxon>
    </lineage>
</organism>
<evidence type="ECO:0000313" key="2">
    <source>
        <dbReference type="Proteomes" id="UP000230922"/>
    </source>
</evidence>
<evidence type="ECO:0000313" key="1">
    <source>
        <dbReference type="EMBL" id="PIR96490.1"/>
    </source>
</evidence>
<dbReference type="InterPro" id="IPR036610">
    <property type="entry name" value="PEBP-like_sf"/>
</dbReference>
<comment type="caution">
    <text evidence="1">The sequence shown here is derived from an EMBL/GenBank/DDBJ whole genome shotgun (WGS) entry which is preliminary data.</text>
</comment>
<sequence>MKKILIIIVIFIAAGAVVYYWQGNDSQNNNQQPSNAEQTYQDQVMNITSYAFENNQPIPAKYTCDGENTNPPLEFLDVPA</sequence>
<name>A0A2H0VDX6_9BACT</name>
<protein>
    <submittedName>
        <fullName evidence="1">YbhB/YbcL family Raf kinase inhibitor-like protein</fullName>
    </submittedName>
</protein>
<dbReference type="Proteomes" id="UP000230922">
    <property type="component" value="Unassembled WGS sequence"/>
</dbReference>
<feature type="non-terminal residue" evidence="1">
    <location>
        <position position="80"/>
    </location>
</feature>
<gene>
    <name evidence="1" type="ORF">COT92_00875</name>
</gene>
<proteinExistence type="predicted"/>
<dbReference type="EMBL" id="PFAK01000013">
    <property type="protein sequence ID" value="PIR96490.1"/>
    <property type="molecule type" value="Genomic_DNA"/>
</dbReference>
<reference evidence="2" key="1">
    <citation type="submission" date="2017-09" db="EMBL/GenBank/DDBJ databases">
        <title>Depth-based differentiation of microbial function through sediment-hosted aquifers and enrichment of novel symbionts in the deep terrestrial subsurface.</title>
        <authorList>
            <person name="Probst A.J."/>
            <person name="Ladd B."/>
            <person name="Jarett J.K."/>
            <person name="Geller-Mcgrath D.E."/>
            <person name="Sieber C.M.K."/>
            <person name="Emerson J.B."/>
            <person name="Anantharaman K."/>
            <person name="Thomas B.C."/>
            <person name="Malmstrom R."/>
            <person name="Stieglmeier M."/>
            <person name="Klingl A."/>
            <person name="Woyke T."/>
            <person name="Ryan C.M."/>
            <person name="Banfield J.F."/>
        </authorList>
    </citation>
    <scope>NUCLEOTIDE SEQUENCE [LARGE SCALE GENOMIC DNA]</scope>
</reference>
<dbReference type="AlphaFoldDB" id="A0A2H0VDX6"/>